<feature type="domain" description="DNA polymerase III beta sliding clamp C-terminal" evidence="13">
    <location>
        <begin position="250"/>
        <end position="369"/>
    </location>
</feature>
<dbReference type="GO" id="GO:0006271">
    <property type="term" value="P:DNA strand elongation involved in DNA replication"/>
    <property type="evidence" value="ECO:0007669"/>
    <property type="project" value="TreeGrafter"/>
</dbReference>
<keyword evidence="5 10" id="KW-0808">Transferase</keyword>
<keyword evidence="6 10" id="KW-0548">Nucleotidyltransferase</keyword>
<dbReference type="PANTHER" id="PTHR30478:SF0">
    <property type="entry name" value="BETA SLIDING CLAMP"/>
    <property type="match status" value="1"/>
</dbReference>
<keyword evidence="4 10" id="KW-0963">Cytoplasm</keyword>
<dbReference type="PIRSF" id="PIRSF000804">
    <property type="entry name" value="DNA_pol_III_b"/>
    <property type="match status" value="1"/>
</dbReference>
<evidence type="ECO:0000259" key="11">
    <source>
        <dbReference type="Pfam" id="PF00712"/>
    </source>
</evidence>
<comment type="subcellular location">
    <subcellularLocation>
        <location evidence="1 10">Cytoplasm</location>
    </subcellularLocation>
</comment>
<dbReference type="GO" id="GO:0003887">
    <property type="term" value="F:DNA-directed DNA polymerase activity"/>
    <property type="evidence" value="ECO:0007669"/>
    <property type="project" value="UniProtKB-UniRule"/>
</dbReference>
<accession>A0A1Q9A2S4</accession>
<proteinExistence type="inferred from homology"/>
<organism evidence="15 16">
    <name type="scientific">Allorhizobium taibaishanense</name>
    <dbReference type="NCBI Taxonomy" id="887144"/>
    <lineage>
        <taxon>Bacteria</taxon>
        <taxon>Pseudomonadati</taxon>
        <taxon>Pseudomonadota</taxon>
        <taxon>Alphaproteobacteria</taxon>
        <taxon>Hyphomicrobiales</taxon>
        <taxon>Rhizobiaceae</taxon>
        <taxon>Rhizobium/Agrobacterium group</taxon>
        <taxon>Allorhizobium</taxon>
    </lineage>
</organism>
<keyword evidence="9" id="KW-0238">DNA-binding</keyword>
<evidence type="ECO:0000313" key="14">
    <source>
        <dbReference type="EMBL" id="MBB4005844.1"/>
    </source>
</evidence>
<dbReference type="EMBL" id="JACIED010000001">
    <property type="protein sequence ID" value="MBB4005844.1"/>
    <property type="molecule type" value="Genomic_DNA"/>
</dbReference>
<dbReference type="RefSeq" id="WP_075614680.1">
    <property type="nucleotide sequence ID" value="NZ_JACIED010000001.1"/>
</dbReference>
<comment type="function">
    <text evidence="10">Confers DNA tethering and processivity to DNA polymerases and other proteins. Acts as a clamp, forming a ring around DNA (a reaction catalyzed by the clamp-loading complex) which diffuses in an ATP-independent manner freely and bidirectionally along dsDNA. Initially characterized for its ability to contact the catalytic subunit of DNA polymerase III (Pol III), a complex, multichain enzyme responsible for most of the replicative synthesis in bacteria; Pol III exhibits 3'-5' exonuclease proofreading activity. The beta chain is required for initiation of replication as well as for processivity of DNA replication.</text>
</comment>
<evidence type="ECO:0000256" key="2">
    <source>
        <dbReference type="ARBA" id="ARBA00010752"/>
    </source>
</evidence>
<keyword evidence="16" id="KW-1185">Reference proteome</keyword>
<dbReference type="InterPro" id="IPR022637">
    <property type="entry name" value="DNA_polIII_beta_cen"/>
</dbReference>
<dbReference type="Proteomes" id="UP000544107">
    <property type="component" value="Unassembled WGS sequence"/>
</dbReference>
<dbReference type="CDD" id="cd00140">
    <property type="entry name" value="beta_clamp"/>
    <property type="match status" value="1"/>
</dbReference>
<reference evidence="15 16" key="1">
    <citation type="submission" date="2016-09" db="EMBL/GenBank/DDBJ databases">
        <title>Rhizobium oryziradicis sp. nov., isolated from the root of rice.</title>
        <authorList>
            <person name="Zhao J."/>
            <person name="Zhang X."/>
        </authorList>
    </citation>
    <scope>NUCLEOTIDE SEQUENCE [LARGE SCALE GENOMIC DNA]</scope>
    <source>
        <strain evidence="15 16">14971</strain>
    </source>
</reference>
<protein>
    <recommendedName>
        <fullName evidence="3 10">Beta sliding clamp</fullName>
    </recommendedName>
</protein>
<evidence type="ECO:0000313" key="16">
    <source>
        <dbReference type="Proteomes" id="UP000185598"/>
    </source>
</evidence>
<evidence type="ECO:0000256" key="10">
    <source>
        <dbReference type="PIRNR" id="PIRNR000804"/>
    </source>
</evidence>
<dbReference type="InterPro" id="IPR022635">
    <property type="entry name" value="DNA_polIII_beta_C"/>
</dbReference>
<reference evidence="14 17" key="2">
    <citation type="submission" date="2020-08" db="EMBL/GenBank/DDBJ databases">
        <title>Genomic Encyclopedia of Type Strains, Phase IV (KMG-IV): sequencing the most valuable type-strain genomes for metagenomic binning, comparative biology and taxonomic classification.</title>
        <authorList>
            <person name="Goeker M."/>
        </authorList>
    </citation>
    <scope>NUCLEOTIDE SEQUENCE [LARGE SCALE GENOMIC DNA]</scope>
    <source>
        <strain evidence="14 17">DSM 100021</strain>
    </source>
</reference>
<gene>
    <name evidence="15" type="ORF">BJF91_17300</name>
    <name evidence="14" type="ORF">GGQ71_000080</name>
</gene>
<dbReference type="STRING" id="887144.BJF91_17300"/>
<dbReference type="InterPro" id="IPR046938">
    <property type="entry name" value="DNA_clamp_sf"/>
</dbReference>
<dbReference type="InterPro" id="IPR022634">
    <property type="entry name" value="DNA_polIII_beta_N"/>
</dbReference>
<dbReference type="Gene3D" id="3.10.150.10">
    <property type="entry name" value="DNA Polymerase III, subunit A, domain 2"/>
    <property type="match status" value="1"/>
</dbReference>
<evidence type="ECO:0000256" key="6">
    <source>
        <dbReference type="ARBA" id="ARBA00022695"/>
    </source>
</evidence>
<dbReference type="AlphaFoldDB" id="A0A1Q9A2S4"/>
<dbReference type="PANTHER" id="PTHR30478">
    <property type="entry name" value="DNA POLYMERASE III SUBUNIT BETA"/>
    <property type="match status" value="1"/>
</dbReference>
<dbReference type="Gene3D" id="3.70.10.10">
    <property type="match status" value="1"/>
</dbReference>
<evidence type="ECO:0000256" key="9">
    <source>
        <dbReference type="ARBA" id="ARBA00023125"/>
    </source>
</evidence>
<evidence type="ECO:0000256" key="3">
    <source>
        <dbReference type="ARBA" id="ARBA00021035"/>
    </source>
</evidence>
<dbReference type="Pfam" id="PF02767">
    <property type="entry name" value="DNA_pol3_beta_2"/>
    <property type="match status" value="1"/>
</dbReference>
<keyword evidence="8 10" id="KW-0239">DNA-directed DNA polymerase</keyword>
<evidence type="ECO:0000256" key="4">
    <source>
        <dbReference type="ARBA" id="ARBA00022490"/>
    </source>
</evidence>
<dbReference type="GO" id="GO:0003677">
    <property type="term" value="F:DNA binding"/>
    <property type="evidence" value="ECO:0007669"/>
    <property type="project" value="UniProtKB-UniRule"/>
</dbReference>
<comment type="similarity">
    <text evidence="2 10">Belongs to the beta sliding clamp family.</text>
</comment>
<dbReference type="Pfam" id="PF00712">
    <property type="entry name" value="DNA_pol3_beta"/>
    <property type="match status" value="1"/>
</dbReference>
<evidence type="ECO:0000256" key="7">
    <source>
        <dbReference type="ARBA" id="ARBA00022705"/>
    </source>
</evidence>
<dbReference type="SMART" id="SM00480">
    <property type="entry name" value="POL3Bc"/>
    <property type="match status" value="1"/>
</dbReference>
<comment type="caution">
    <text evidence="15">The sequence shown here is derived from an EMBL/GenBank/DDBJ whole genome shotgun (WGS) entry which is preliminary data.</text>
</comment>
<keyword evidence="7 10" id="KW-0235">DNA replication</keyword>
<evidence type="ECO:0000256" key="5">
    <source>
        <dbReference type="ARBA" id="ARBA00022679"/>
    </source>
</evidence>
<name>A0A1Q9A2S4_9HYPH</name>
<dbReference type="NCBIfam" id="TIGR00663">
    <property type="entry name" value="dnan"/>
    <property type="match status" value="1"/>
</dbReference>
<evidence type="ECO:0000259" key="13">
    <source>
        <dbReference type="Pfam" id="PF02768"/>
    </source>
</evidence>
<dbReference type="Pfam" id="PF02768">
    <property type="entry name" value="DNA_pol3_beta_3"/>
    <property type="match status" value="1"/>
</dbReference>
<evidence type="ECO:0000259" key="12">
    <source>
        <dbReference type="Pfam" id="PF02767"/>
    </source>
</evidence>
<feature type="domain" description="DNA polymerase III beta sliding clamp central" evidence="12">
    <location>
        <begin position="137"/>
        <end position="247"/>
    </location>
</feature>
<dbReference type="OrthoDB" id="8421503at2"/>
<dbReference type="Proteomes" id="UP000185598">
    <property type="component" value="Unassembled WGS sequence"/>
</dbReference>
<evidence type="ECO:0000313" key="17">
    <source>
        <dbReference type="Proteomes" id="UP000544107"/>
    </source>
</evidence>
<dbReference type="EMBL" id="MKIN01000022">
    <property type="protein sequence ID" value="OLP48890.1"/>
    <property type="molecule type" value="Genomic_DNA"/>
</dbReference>
<sequence length="370" mass="39451">MITASKSALAAALKARKGIVERRNTIPILANVGFERGPAGLQLRMTDLDIEGTIDCPADLDMEFQPFTVPAEMLGQIVDKLPDGQIKIKLDAGKTQAQISVGRSRFELQVLPIGDLPTMVSFADGAAPTKCTTGVKDLLAAIGSVAFAISTEETRYYLNGIYIHSGADGALLVATDGHRLAKRWLRIDGEAPPGVIMPRKTVAALIPILNDLPKDAQVTIEANDSKIALTMPGIKITSKLIDGTFPNYRAVIPAPGAPMAEFEGKILKPAIERVTTIVSERGRAVKCAFSDGQLMLTVNNPDAGSAEETIAVEGNLQIEAGFNGKYVLEALKMLSDGPLTLAMQEAGSPAILRTDGDHEENLIVLMPMRV</sequence>
<evidence type="ECO:0000256" key="8">
    <source>
        <dbReference type="ARBA" id="ARBA00022932"/>
    </source>
</evidence>
<feature type="domain" description="DNA polymerase III beta sliding clamp N-terminal" evidence="11">
    <location>
        <begin position="3"/>
        <end position="119"/>
    </location>
</feature>
<evidence type="ECO:0000256" key="1">
    <source>
        <dbReference type="ARBA" id="ARBA00004496"/>
    </source>
</evidence>
<dbReference type="GO" id="GO:0005737">
    <property type="term" value="C:cytoplasm"/>
    <property type="evidence" value="ECO:0007669"/>
    <property type="project" value="UniProtKB-SubCell"/>
</dbReference>
<dbReference type="GO" id="GO:0008408">
    <property type="term" value="F:3'-5' exonuclease activity"/>
    <property type="evidence" value="ECO:0007669"/>
    <property type="project" value="InterPro"/>
</dbReference>
<dbReference type="SUPFAM" id="SSF55979">
    <property type="entry name" value="DNA clamp"/>
    <property type="match status" value="3"/>
</dbReference>
<dbReference type="GO" id="GO:0009360">
    <property type="term" value="C:DNA polymerase III complex"/>
    <property type="evidence" value="ECO:0007669"/>
    <property type="project" value="InterPro"/>
</dbReference>
<comment type="subunit">
    <text evidence="10">Forms a ring-shaped head-to-tail homodimer around DNA.</text>
</comment>
<dbReference type="InterPro" id="IPR001001">
    <property type="entry name" value="DNA_polIII_beta"/>
</dbReference>
<evidence type="ECO:0000313" key="15">
    <source>
        <dbReference type="EMBL" id="OLP48890.1"/>
    </source>
</evidence>